<dbReference type="PANTHER" id="PTHR31302">
    <property type="entry name" value="TRANSMEMBRANE PROTEIN WITH METALLOPHOSPHOESTERASE DOMAIN-RELATED"/>
    <property type="match status" value="1"/>
</dbReference>
<evidence type="ECO:0000313" key="5">
    <source>
        <dbReference type="EMBL" id="VIP05148.1"/>
    </source>
</evidence>
<reference evidence="5" key="1">
    <citation type="submission" date="2019-04" db="EMBL/GenBank/DDBJ databases">
        <authorList>
            <consortium name="Science for Life Laboratories"/>
        </authorList>
    </citation>
    <scope>NUCLEOTIDE SEQUENCE</scope>
    <source>
        <strain evidence="5">MBLW1</strain>
    </source>
</reference>
<protein>
    <recommendedName>
        <fullName evidence="4">Calcineurin-like phosphoesterase domain-containing protein</fullName>
    </recommendedName>
</protein>
<dbReference type="SUPFAM" id="SSF56300">
    <property type="entry name" value="Metallo-dependent phosphatases"/>
    <property type="match status" value="1"/>
</dbReference>
<dbReference type="InParanoid" id="A0A6C2YTT1"/>
<dbReference type="AlphaFoldDB" id="A0A6C2YTT1"/>
<dbReference type="GO" id="GO:0016020">
    <property type="term" value="C:membrane"/>
    <property type="evidence" value="ECO:0007669"/>
    <property type="project" value="GOC"/>
</dbReference>
<dbReference type="InterPro" id="IPR004843">
    <property type="entry name" value="Calcineurin-like_PHP"/>
</dbReference>
<dbReference type="GO" id="GO:0009245">
    <property type="term" value="P:lipid A biosynthetic process"/>
    <property type="evidence" value="ECO:0007669"/>
    <property type="project" value="TreeGrafter"/>
</dbReference>
<evidence type="ECO:0000256" key="2">
    <source>
        <dbReference type="ARBA" id="ARBA00022801"/>
    </source>
</evidence>
<evidence type="ECO:0000256" key="1">
    <source>
        <dbReference type="ARBA" id="ARBA00022723"/>
    </source>
</evidence>
<keyword evidence="3" id="KW-0812">Transmembrane</keyword>
<evidence type="ECO:0000313" key="6">
    <source>
        <dbReference type="Proteomes" id="UP000464378"/>
    </source>
</evidence>
<dbReference type="RefSeq" id="WP_162660172.1">
    <property type="nucleotide sequence ID" value="NZ_LR593887.1"/>
</dbReference>
<keyword evidence="3" id="KW-0472">Membrane</keyword>
<evidence type="ECO:0000259" key="4">
    <source>
        <dbReference type="Pfam" id="PF00149"/>
    </source>
</evidence>
<keyword evidence="3" id="KW-1133">Transmembrane helix</keyword>
<keyword evidence="6" id="KW-1185">Reference proteome</keyword>
<dbReference type="EMBL" id="LR586016">
    <property type="protein sequence ID" value="VIP05148.1"/>
    <property type="molecule type" value="Genomic_DNA"/>
</dbReference>
<dbReference type="GO" id="GO:0046872">
    <property type="term" value="F:metal ion binding"/>
    <property type="evidence" value="ECO:0007669"/>
    <property type="project" value="UniProtKB-KW"/>
</dbReference>
<organism evidence="5">
    <name type="scientific">Tuwongella immobilis</name>
    <dbReference type="NCBI Taxonomy" id="692036"/>
    <lineage>
        <taxon>Bacteria</taxon>
        <taxon>Pseudomonadati</taxon>
        <taxon>Planctomycetota</taxon>
        <taxon>Planctomycetia</taxon>
        <taxon>Gemmatales</taxon>
        <taxon>Gemmataceae</taxon>
        <taxon>Tuwongella</taxon>
    </lineage>
</organism>
<proteinExistence type="predicted"/>
<dbReference type="KEGG" id="tim:GMBLW1_40450"/>
<dbReference type="PANTHER" id="PTHR31302:SF31">
    <property type="entry name" value="PHOSPHODIESTERASE YAEI"/>
    <property type="match status" value="1"/>
</dbReference>
<name>A0A6C2YTT1_9BACT</name>
<keyword evidence="2" id="KW-0378">Hydrolase</keyword>
<dbReference type="EMBL" id="LR593887">
    <property type="protein sequence ID" value="VTS07652.1"/>
    <property type="molecule type" value="Genomic_DNA"/>
</dbReference>
<accession>A0A6C2YTT1</accession>
<dbReference type="Proteomes" id="UP000464378">
    <property type="component" value="Chromosome"/>
</dbReference>
<dbReference type="GO" id="GO:0008758">
    <property type="term" value="F:UDP-2,3-diacylglucosamine hydrolase activity"/>
    <property type="evidence" value="ECO:0007669"/>
    <property type="project" value="TreeGrafter"/>
</dbReference>
<dbReference type="Pfam" id="PF00149">
    <property type="entry name" value="Metallophos"/>
    <property type="match status" value="1"/>
</dbReference>
<dbReference type="Gene3D" id="3.60.21.10">
    <property type="match status" value="1"/>
</dbReference>
<gene>
    <name evidence="5" type="ORF">GMBLW1_40450</name>
</gene>
<dbReference type="CDD" id="cd07385">
    <property type="entry name" value="MPP_YkuE_C"/>
    <property type="match status" value="1"/>
</dbReference>
<dbReference type="InterPro" id="IPR051158">
    <property type="entry name" value="Metallophosphoesterase_sf"/>
</dbReference>
<dbReference type="InterPro" id="IPR029052">
    <property type="entry name" value="Metallo-depent_PP-like"/>
</dbReference>
<feature type="transmembrane region" description="Helical" evidence="3">
    <location>
        <begin position="20"/>
        <end position="39"/>
    </location>
</feature>
<evidence type="ECO:0000256" key="3">
    <source>
        <dbReference type="SAM" id="Phobius"/>
    </source>
</evidence>
<feature type="domain" description="Calcineurin-like phosphoesterase" evidence="4">
    <location>
        <begin position="64"/>
        <end position="228"/>
    </location>
</feature>
<keyword evidence="1" id="KW-0479">Metal-binding</keyword>
<sequence length="291" mass="31276">MDVVPVNVQPTRRKFLRRMLCGGAALAGLTGLGVGYGFWEASQIRIRRQIIALPRLPQAFVGKTIAVMGDFHHGPFVSIAFIREAVAIAQQLNADAYALVGDFAHKGTDAAEQLPPCLEALSALRAPLGVFAVPGNHDLHENGRLYREIIGATTITDLTNRSIRLSIGSDSLCVAGVDDLWWGKPDLHAALHNVPEEMAVILLAHNPDFAEVRPDSRVGLMLSGHTHGGQAYVPGLGSAWLPSKFGDKYRSGLVDGPQSQVFVTRGLGEAGVPIRFNCPPEINLLTLTQPS</sequence>